<sequence>MTVEHMSKKNSPSGTEPPQDVPRNEMVVVSGLSGAGSTSTLKQFEDLGWEVADNIPLSLLPRLLTEFDGEGRQNVAVGVDLRTRGFSAKELIALMEEMRNNTESRISLLYLDCDEAVLMRRFTETRRRHPLANDRPLADGIRAEQQLLSGLKEYADILVDTSLLSLPELRSLLIDRFSLADHPAMTTTITSFSFKKGVPREADLVFDVRFLRNPHYDDALRPLTGQDAGVARFVKADPAYDAFVRQLEDMLLLLLPRYLAEGKSYLTVAIGCTGGRHRSVCVAENIHDQMKRTGYFTRLVHRDVDNPVPADNDKSAGTP</sequence>
<evidence type="ECO:0000313" key="9">
    <source>
        <dbReference type="Proteomes" id="UP001161409"/>
    </source>
</evidence>
<dbReference type="RefSeq" id="WP_169558918.1">
    <property type="nucleotide sequence ID" value="NZ_BSNF01000001.1"/>
</dbReference>
<comment type="caution">
    <text evidence="8">The sequence shown here is derived from an EMBL/GenBank/DDBJ whole genome shotgun (WGS) entry which is preliminary data.</text>
</comment>
<dbReference type="Pfam" id="PF22740">
    <property type="entry name" value="PapZ_C"/>
    <property type="match status" value="1"/>
</dbReference>
<name>A0ABQ5TYI6_9PROT</name>
<dbReference type="InterPro" id="IPR005337">
    <property type="entry name" value="RapZ-like"/>
</dbReference>
<evidence type="ECO:0000259" key="6">
    <source>
        <dbReference type="Pfam" id="PF03668"/>
    </source>
</evidence>
<dbReference type="InterPro" id="IPR027417">
    <property type="entry name" value="P-loop_NTPase"/>
</dbReference>
<evidence type="ECO:0000256" key="1">
    <source>
        <dbReference type="ARBA" id="ARBA00022741"/>
    </source>
</evidence>
<reference evidence="8" key="2">
    <citation type="submission" date="2023-01" db="EMBL/GenBank/DDBJ databases">
        <title>Draft genome sequence of Sneathiella chinensis strain NBRC 103408.</title>
        <authorList>
            <person name="Sun Q."/>
            <person name="Mori K."/>
        </authorList>
    </citation>
    <scope>NUCLEOTIDE SEQUENCE</scope>
    <source>
        <strain evidence="8">NBRC 103408</strain>
    </source>
</reference>
<dbReference type="HAMAP" id="MF_00636">
    <property type="entry name" value="RapZ_like"/>
    <property type="match status" value="1"/>
</dbReference>
<dbReference type="EMBL" id="BSNF01000001">
    <property type="protein sequence ID" value="GLQ04875.1"/>
    <property type="molecule type" value="Genomic_DNA"/>
</dbReference>
<dbReference type="InterPro" id="IPR053931">
    <property type="entry name" value="RapZ_C"/>
</dbReference>
<keyword evidence="9" id="KW-1185">Reference proteome</keyword>
<gene>
    <name evidence="8" type="ORF">GCM10007924_00960</name>
</gene>
<evidence type="ECO:0000313" key="8">
    <source>
        <dbReference type="EMBL" id="GLQ04875.1"/>
    </source>
</evidence>
<comment type="caution">
    <text evidence="4">Lacks conserved residue(s) required for the propagation of feature annotation.</text>
</comment>
<evidence type="ECO:0000259" key="7">
    <source>
        <dbReference type="Pfam" id="PF22740"/>
    </source>
</evidence>
<proteinExistence type="inferred from homology"/>
<evidence type="ECO:0000256" key="5">
    <source>
        <dbReference type="SAM" id="MobiDB-lite"/>
    </source>
</evidence>
<dbReference type="PANTHER" id="PTHR30448:SF0">
    <property type="entry name" value="RNASE ADAPTER PROTEIN RAPZ"/>
    <property type="match status" value="1"/>
</dbReference>
<keyword evidence="2 4" id="KW-0067">ATP-binding</keyword>
<evidence type="ECO:0000256" key="4">
    <source>
        <dbReference type="HAMAP-Rule" id="MF_00636"/>
    </source>
</evidence>
<accession>A0ABQ5TYI6</accession>
<dbReference type="PIRSF" id="PIRSF005052">
    <property type="entry name" value="P-loopkin"/>
    <property type="match status" value="1"/>
</dbReference>
<feature type="region of interest" description="Disordered" evidence="5">
    <location>
        <begin position="1"/>
        <end position="23"/>
    </location>
</feature>
<evidence type="ECO:0000256" key="2">
    <source>
        <dbReference type="ARBA" id="ARBA00022840"/>
    </source>
</evidence>
<dbReference type="PANTHER" id="PTHR30448">
    <property type="entry name" value="RNASE ADAPTER PROTEIN RAPZ"/>
    <property type="match status" value="1"/>
</dbReference>
<feature type="domain" description="RapZ-like N-terminal" evidence="6">
    <location>
        <begin position="25"/>
        <end position="177"/>
    </location>
</feature>
<dbReference type="Pfam" id="PF03668">
    <property type="entry name" value="RapZ-like_N"/>
    <property type="match status" value="1"/>
</dbReference>
<dbReference type="Proteomes" id="UP001161409">
    <property type="component" value="Unassembled WGS sequence"/>
</dbReference>
<evidence type="ECO:0000256" key="3">
    <source>
        <dbReference type="ARBA" id="ARBA00023134"/>
    </source>
</evidence>
<dbReference type="SUPFAM" id="SSF52540">
    <property type="entry name" value="P-loop containing nucleoside triphosphate hydrolases"/>
    <property type="match status" value="1"/>
</dbReference>
<dbReference type="InterPro" id="IPR053930">
    <property type="entry name" value="RapZ-like_N"/>
</dbReference>
<feature type="domain" description="RapZ C-terminal" evidence="7">
    <location>
        <begin position="186"/>
        <end position="304"/>
    </location>
</feature>
<keyword evidence="1 4" id="KW-0547">Nucleotide-binding</keyword>
<keyword evidence="3 4" id="KW-0342">GTP-binding</keyword>
<protein>
    <submittedName>
        <fullName evidence="8">Nucleotide-binding protein</fullName>
    </submittedName>
</protein>
<dbReference type="NCBIfam" id="NF003828">
    <property type="entry name" value="PRK05416.1"/>
    <property type="match status" value="1"/>
</dbReference>
<reference evidence="8" key="1">
    <citation type="journal article" date="2014" name="Int. J. Syst. Evol. Microbiol.">
        <title>Complete genome of a new Firmicutes species belonging to the dominant human colonic microbiota ('Ruminococcus bicirculans') reveals two chromosomes and a selective capacity to utilize plant glucans.</title>
        <authorList>
            <consortium name="NISC Comparative Sequencing Program"/>
            <person name="Wegmann U."/>
            <person name="Louis P."/>
            <person name="Goesmann A."/>
            <person name="Henrissat B."/>
            <person name="Duncan S.H."/>
            <person name="Flint H.J."/>
        </authorList>
    </citation>
    <scope>NUCLEOTIDE SEQUENCE</scope>
    <source>
        <strain evidence="8">NBRC 103408</strain>
    </source>
</reference>
<organism evidence="8 9">
    <name type="scientific">Sneathiella chinensis</name>
    <dbReference type="NCBI Taxonomy" id="349750"/>
    <lineage>
        <taxon>Bacteria</taxon>
        <taxon>Pseudomonadati</taxon>
        <taxon>Pseudomonadota</taxon>
        <taxon>Alphaproteobacteria</taxon>
        <taxon>Sneathiellales</taxon>
        <taxon>Sneathiellaceae</taxon>
        <taxon>Sneathiella</taxon>
    </lineage>
</organism>
<feature type="binding site" evidence="4">
    <location>
        <begin position="80"/>
        <end position="83"/>
    </location>
    <ligand>
        <name>GTP</name>
        <dbReference type="ChEBI" id="CHEBI:37565"/>
    </ligand>
</feature>